<accession>A0A2T5JSM8</accession>
<evidence type="ECO:0000313" key="3">
    <source>
        <dbReference type="Proteomes" id="UP000244060"/>
    </source>
</evidence>
<dbReference type="RefSeq" id="WP_101341842.1">
    <property type="nucleotide sequence ID" value="NZ_PHSI01000087.1"/>
</dbReference>
<dbReference type="Proteomes" id="UP000244060">
    <property type="component" value="Unassembled WGS sequence"/>
</dbReference>
<dbReference type="EMBL" id="QAOT01000027">
    <property type="protein sequence ID" value="PTR11597.1"/>
    <property type="molecule type" value="Genomic_DNA"/>
</dbReference>
<protein>
    <submittedName>
        <fullName evidence="2">Uncharacterized protein</fullName>
    </submittedName>
</protein>
<reference evidence="2 3" key="1">
    <citation type="submission" date="2018-04" db="EMBL/GenBank/DDBJ databases">
        <title>Genomic Encyclopedia of Type Strains, Phase III (KMG-III): the genomes of soil and plant-associated and newly described type strains.</title>
        <authorList>
            <person name="Whitman W."/>
        </authorList>
    </citation>
    <scope>NUCLEOTIDE SEQUENCE [LARGE SCALE GENOMIC DNA]</scope>
    <source>
        <strain evidence="2 3">KA25</strain>
    </source>
</reference>
<evidence type="ECO:0000313" key="2">
    <source>
        <dbReference type="EMBL" id="PTR11597.1"/>
    </source>
</evidence>
<dbReference type="AlphaFoldDB" id="A0A2T5JSM8"/>
<organism evidence="2 3">
    <name type="scientific">Cereibacter azotoformans</name>
    <dbReference type="NCBI Taxonomy" id="43057"/>
    <lineage>
        <taxon>Bacteria</taxon>
        <taxon>Pseudomonadati</taxon>
        <taxon>Pseudomonadota</taxon>
        <taxon>Alphaproteobacteria</taxon>
        <taxon>Rhodobacterales</taxon>
        <taxon>Paracoccaceae</taxon>
        <taxon>Cereibacter</taxon>
    </lineage>
</organism>
<gene>
    <name evidence="2" type="ORF">C8J28_12729</name>
</gene>
<keyword evidence="3" id="KW-1185">Reference proteome</keyword>
<feature type="region of interest" description="Disordered" evidence="1">
    <location>
        <begin position="37"/>
        <end position="60"/>
    </location>
</feature>
<evidence type="ECO:0000256" key="1">
    <source>
        <dbReference type="SAM" id="MobiDB-lite"/>
    </source>
</evidence>
<name>A0A2T5JSM8_9RHOB</name>
<comment type="caution">
    <text evidence="2">The sequence shown here is derived from an EMBL/GenBank/DDBJ whole genome shotgun (WGS) entry which is preliminary data.</text>
</comment>
<sequence length="60" mass="6182">MAGAEDMRMKLAKLGALFVRGATAGERAAADLFRRNGGSSADAMNADGDDATPDLRAIGR</sequence>
<proteinExistence type="predicted"/>